<keyword evidence="2" id="KW-1003">Cell membrane</keyword>
<accession>A0A1R1JQS0</accession>
<dbReference type="AlphaFoldDB" id="A0A0M7HVP6"/>
<evidence type="ECO:0000313" key="6">
    <source>
        <dbReference type="Proteomes" id="UP000187251"/>
    </source>
</evidence>
<dbReference type="PANTHER" id="PTHR45772:SF3">
    <property type="entry name" value="ABC TRANSPORTER ATP-BINDING PROTEIN"/>
    <property type="match status" value="1"/>
</dbReference>
<dbReference type="RefSeq" id="WP_016452560.1">
    <property type="nucleotide sequence ID" value="NZ_CP066291.1"/>
</dbReference>
<evidence type="ECO:0000256" key="3">
    <source>
        <dbReference type="ARBA" id="ARBA00022741"/>
    </source>
</evidence>
<dbReference type="CDD" id="cd03219">
    <property type="entry name" value="ABC_Mj1267_LivG_branched"/>
    <property type="match status" value="1"/>
</dbReference>
<dbReference type="GO" id="GO:0016887">
    <property type="term" value="F:ATP hydrolysis activity"/>
    <property type="evidence" value="ECO:0007669"/>
    <property type="project" value="InterPro"/>
</dbReference>
<dbReference type="SMART" id="SM00382">
    <property type="entry name" value="AAA"/>
    <property type="match status" value="1"/>
</dbReference>
<evidence type="ECO:0000256" key="2">
    <source>
        <dbReference type="ARBA" id="ARBA00022475"/>
    </source>
</evidence>
<keyword evidence="1" id="KW-0813">Transport</keyword>
<dbReference type="InterPro" id="IPR003593">
    <property type="entry name" value="AAA+_ATPase"/>
</dbReference>
<proteinExistence type="predicted"/>
<dbReference type="Pfam" id="PF00005">
    <property type="entry name" value="ABC_tran"/>
    <property type="match status" value="1"/>
</dbReference>
<dbReference type="SUPFAM" id="SSF52540">
    <property type="entry name" value="P-loop containing nucleoside triphosphate hydrolases"/>
    <property type="match status" value="1"/>
</dbReference>
<dbReference type="PANTHER" id="PTHR45772">
    <property type="entry name" value="CONSERVED COMPONENT OF ABC TRANSPORTER FOR NATURAL AMINO ACIDS-RELATED"/>
    <property type="match status" value="1"/>
</dbReference>
<dbReference type="GO" id="GO:0005524">
    <property type="term" value="F:ATP binding"/>
    <property type="evidence" value="ECO:0007669"/>
    <property type="project" value="UniProtKB-KW"/>
</dbReference>
<dbReference type="InterPro" id="IPR032823">
    <property type="entry name" value="BCA_ABC_TP_C"/>
</dbReference>
<comment type="caution">
    <text evidence="5">The sequence shown here is derived from an EMBL/GenBank/DDBJ whole genome shotgun (WGS) entry which is preliminary data.</text>
</comment>
<dbReference type="EMBL" id="MJMN01000024">
    <property type="protein sequence ID" value="OMG83407.1"/>
    <property type="molecule type" value="Genomic_DNA"/>
</dbReference>
<accession>A0A0M7HVP6</accession>
<evidence type="ECO:0000256" key="4">
    <source>
        <dbReference type="ARBA" id="ARBA00022840"/>
    </source>
</evidence>
<dbReference type="InterPro" id="IPR003439">
    <property type="entry name" value="ABC_transporter-like_ATP-bd"/>
</dbReference>
<dbReference type="PROSITE" id="PS50893">
    <property type="entry name" value="ABC_TRANSPORTER_2"/>
    <property type="match status" value="1"/>
</dbReference>
<dbReference type="Pfam" id="PF12399">
    <property type="entry name" value="BCA_ABC_TP_C"/>
    <property type="match status" value="1"/>
</dbReference>
<dbReference type="GeneID" id="75273064"/>
<reference evidence="5 6" key="1">
    <citation type="submission" date="2016-09" db="EMBL/GenBank/DDBJ databases">
        <title>Phylogenomics of Achromobacter.</title>
        <authorList>
            <person name="Jeukens J."/>
            <person name="Freschi L."/>
            <person name="Vincent A.T."/>
            <person name="Emond-Rheault J.-G."/>
            <person name="Kukavica-Ibrulj I."/>
            <person name="Charette S.J."/>
            <person name="Levesque R.C."/>
        </authorList>
    </citation>
    <scope>NUCLEOTIDE SEQUENCE [LARGE SCALE GENOMIC DNA]</scope>
    <source>
        <strain evidence="5 6">AUS488</strain>
    </source>
</reference>
<dbReference type="InterPro" id="IPR027417">
    <property type="entry name" value="P-loop_NTPase"/>
</dbReference>
<keyword evidence="4 5" id="KW-0067">ATP-binding</keyword>
<dbReference type="Proteomes" id="UP000187251">
    <property type="component" value="Unassembled WGS sequence"/>
</dbReference>
<dbReference type="InterPro" id="IPR051120">
    <property type="entry name" value="ABC_AA/LPS_Transport"/>
</dbReference>
<organism evidence="5 6">
    <name type="scientific">Alcaligenes xylosoxydans xylosoxydans</name>
    <name type="common">Achromobacter xylosoxidans</name>
    <dbReference type="NCBI Taxonomy" id="85698"/>
    <lineage>
        <taxon>Bacteria</taxon>
        <taxon>Pseudomonadati</taxon>
        <taxon>Pseudomonadota</taxon>
        <taxon>Betaproteobacteria</taxon>
        <taxon>Burkholderiales</taxon>
        <taxon>Alcaligenaceae</taxon>
        <taxon>Achromobacter</taxon>
    </lineage>
</organism>
<gene>
    <name evidence="5" type="ORF">BIZ92_11875</name>
</gene>
<dbReference type="Gene3D" id="3.40.50.300">
    <property type="entry name" value="P-loop containing nucleotide triphosphate hydrolases"/>
    <property type="match status" value="1"/>
</dbReference>
<evidence type="ECO:0000256" key="1">
    <source>
        <dbReference type="ARBA" id="ARBA00022448"/>
    </source>
</evidence>
<evidence type="ECO:0000313" key="5">
    <source>
        <dbReference type="EMBL" id="OMG83407.1"/>
    </source>
</evidence>
<name>A0A0M7HVP6_ALCXX</name>
<dbReference type="GO" id="GO:0005886">
    <property type="term" value="C:plasma membrane"/>
    <property type="evidence" value="ECO:0007669"/>
    <property type="project" value="TreeGrafter"/>
</dbReference>
<dbReference type="OrthoDB" id="9781337at2"/>
<keyword evidence="3" id="KW-0547">Nucleotide-binding</keyword>
<keyword evidence="2" id="KW-0472">Membrane</keyword>
<sequence>MSQAALRCEGVTVSYGALKAVNDVSHEFLEGCIYGLIGPNGAGKTTLLNVLAGRQMRHAGKVYCGGREISQRPAYERARMGIGRSFQIIKIFGEMTVAENLLVAAQSRRPGFQPFWMSRHFDRQFREQLDAILELTGLAAHRDDVAGTLPYGLQRSLELGVTLLPDPRILLLDEPLAGIGHHEIQAALALIRKAAQGRTVLLIEHNMDAVMSLSHEIVVMSNGSVIACGAPEDIRRNEAVRSIYLGEDAQ</sequence>
<protein>
    <submittedName>
        <fullName evidence="5">ABC transporter ATP-binding protein</fullName>
    </submittedName>
</protein>